<comment type="caution">
    <text evidence="2">The sequence shown here is derived from an EMBL/GenBank/DDBJ whole genome shotgun (WGS) entry which is preliminary data.</text>
</comment>
<proteinExistence type="predicted"/>
<evidence type="ECO:0000313" key="3">
    <source>
        <dbReference type="Proteomes" id="UP000219602"/>
    </source>
</evidence>
<dbReference type="EMBL" id="MABQ02000013">
    <property type="protein sequence ID" value="PCD21350.1"/>
    <property type="molecule type" value="Genomic_DNA"/>
</dbReference>
<dbReference type="Proteomes" id="UP000219602">
    <property type="component" value="Unassembled WGS sequence"/>
</dbReference>
<gene>
    <name evidence="2" type="ORF">AU210_016316</name>
</gene>
<evidence type="ECO:0000313" key="2">
    <source>
        <dbReference type="EMBL" id="PCD21350.1"/>
    </source>
</evidence>
<name>A0A2H3FSI2_FUSOX</name>
<reference evidence="2 3" key="2">
    <citation type="journal article" date="2017" name="Sci. Rep.">
        <title>A mobile pathogenicity chromosome in Fusarium oxysporum for infection of multiple cucurbit species.</title>
        <authorList>
            <person name="van Dam P."/>
            <person name="Fokkens L."/>
            <person name="Ayukawa Y."/>
            <person name="van der Gragt M."/>
            <person name="Ter Horst A."/>
            <person name="Brankovics B."/>
            <person name="Houterman P.M."/>
            <person name="Arie T."/>
            <person name="Rep M."/>
        </authorList>
    </citation>
    <scope>NUCLEOTIDE SEQUENCE [LARGE SCALE GENOMIC DNA]</scope>
    <source>
        <strain evidence="2 3">Forc016</strain>
    </source>
</reference>
<accession>A0A2H3FSI2</accession>
<organism evidence="2 3">
    <name type="scientific">Fusarium oxysporum f. sp. radicis-cucumerinum</name>
    <dbReference type="NCBI Taxonomy" id="327505"/>
    <lineage>
        <taxon>Eukaryota</taxon>
        <taxon>Fungi</taxon>
        <taxon>Dikarya</taxon>
        <taxon>Ascomycota</taxon>
        <taxon>Pezizomycotina</taxon>
        <taxon>Sordariomycetes</taxon>
        <taxon>Hypocreomycetidae</taxon>
        <taxon>Hypocreales</taxon>
        <taxon>Nectriaceae</taxon>
        <taxon>Fusarium</taxon>
        <taxon>Fusarium oxysporum species complex</taxon>
    </lineage>
</organism>
<feature type="region of interest" description="Disordered" evidence="1">
    <location>
        <begin position="23"/>
        <end position="46"/>
    </location>
</feature>
<dbReference type="AlphaFoldDB" id="A0A2H3FSI2"/>
<evidence type="ECO:0000256" key="1">
    <source>
        <dbReference type="SAM" id="MobiDB-lite"/>
    </source>
</evidence>
<sequence>MMSHGEWVGFCEKPKSQGALLTRATGNFSPESPFSSPSERTKRNLPPDALSLPIIEYLSPDMDNESQKLNRLRLLYMAYKKKGFEIYAELDPEGRLEHCKLQTARNMIPDLVHKLPNDRRAHIYRKLDQAIEWRTECGEHYKNAPERTRQNHQMYIKFLREIQEQLSEWQQLEEEWRTAERETSVEDERADDVGPFLTPAQLDFLDFLEIVVAIAEKAAALWVDVAQHKLPSWVASTLSNILLREAENVVNIARLLDTDDRSTPWDASKSAPQLTQNWVDMMDEMSDAGAAWHKLVATVASFWHIVDPFLYGWLCNLSFMNSAPYFASMLLHASEGLQSSEVLDPTSVAQVPFAVLVGVYFCTLVVKDPQTDGTSGEVNRELPVPL</sequence>
<protein>
    <submittedName>
        <fullName evidence="2">Uncharacterized protein</fullName>
    </submittedName>
</protein>
<feature type="compositionally biased region" description="Low complexity" evidence="1">
    <location>
        <begin position="28"/>
        <end position="38"/>
    </location>
</feature>
<reference evidence="2 3" key="1">
    <citation type="journal article" date="2016" name="Environ. Microbiol.">
        <title>Effector profiles distinguish formae speciales of Fusarium oxysporum.</title>
        <authorList>
            <person name="van Dam P."/>
            <person name="Fokkens L."/>
            <person name="Schmidt S.M."/>
            <person name="Linmans J.H."/>
            <person name="Kistler H.C."/>
            <person name="Ma L.J."/>
            <person name="Rep M."/>
        </authorList>
    </citation>
    <scope>NUCLEOTIDE SEQUENCE [LARGE SCALE GENOMIC DNA]</scope>
    <source>
        <strain evidence="2 3">Forc016</strain>
    </source>
</reference>